<dbReference type="GO" id="GO:0016706">
    <property type="term" value="F:2-oxoglutarate-dependent dioxygenase activity"/>
    <property type="evidence" value="ECO:0007669"/>
    <property type="project" value="UniProtKB-ARBA"/>
</dbReference>
<keyword evidence="2" id="KW-0560">Oxidoreductase</keyword>
<keyword evidence="6" id="KW-1185">Reference proteome</keyword>
<dbReference type="InterPro" id="IPR003819">
    <property type="entry name" value="TauD/TfdA-like"/>
</dbReference>
<evidence type="ECO:0000256" key="2">
    <source>
        <dbReference type="ARBA" id="ARBA00023002"/>
    </source>
</evidence>
<evidence type="ECO:0000256" key="1">
    <source>
        <dbReference type="ARBA" id="ARBA00001954"/>
    </source>
</evidence>
<dbReference type="SUPFAM" id="SSF51197">
    <property type="entry name" value="Clavaminate synthase-like"/>
    <property type="match status" value="1"/>
</dbReference>
<dbReference type="PANTHER" id="PTHR10696">
    <property type="entry name" value="GAMMA-BUTYROBETAINE HYDROXYLASE-RELATED"/>
    <property type="match status" value="1"/>
</dbReference>
<evidence type="ECO:0000256" key="3">
    <source>
        <dbReference type="SAM" id="MobiDB-lite"/>
    </source>
</evidence>
<keyword evidence="5" id="KW-0223">Dioxygenase</keyword>
<feature type="domain" description="TauD/TfdA-like" evidence="4">
    <location>
        <begin position="39"/>
        <end position="329"/>
    </location>
</feature>
<dbReference type="EMBL" id="FNXF01000010">
    <property type="protein sequence ID" value="SEI00208.1"/>
    <property type="molecule type" value="Genomic_DNA"/>
</dbReference>
<organism evidence="5 6">
    <name type="scientific">Rheinheimera pacifica</name>
    <dbReference type="NCBI Taxonomy" id="173990"/>
    <lineage>
        <taxon>Bacteria</taxon>
        <taxon>Pseudomonadati</taxon>
        <taxon>Pseudomonadota</taxon>
        <taxon>Gammaproteobacteria</taxon>
        <taxon>Chromatiales</taxon>
        <taxon>Chromatiaceae</taxon>
        <taxon>Rheinheimera</taxon>
    </lineage>
</organism>
<dbReference type="InterPro" id="IPR042098">
    <property type="entry name" value="TauD-like_sf"/>
</dbReference>
<accession>A0A1H6MR66</accession>
<dbReference type="STRING" id="173990.SAMN05660691_02740"/>
<dbReference type="Gene3D" id="3.60.130.10">
    <property type="entry name" value="Clavaminate synthase-like"/>
    <property type="match status" value="1"/>
</dbReference>
<reference evidence="6" key="1">
    <citation type="submission" date="2016-10" db="EMBL/GenBank/DDBJ databases">
        <authorList>
            <person name="Varghese N."/>
            <person name="Submissions S."/>
        </authorList>
    </citation>
    <scope>NUCLEOTIDE SEQUENCE [LARGE SCALE GENOMIC DNA]</scope>
    <source>
        <strain evidence="6">DSM 17616</strain>
    </source>
</reference>
<evidence type="ECO:0000259" key="4">
    <source>
        <dbReference type="Pfam" id="PF02668"/>
    </source>
</evidence>
<comment type="cofactor">
    <cofactor evidence="1">
        <name>Fe(2+)</name>
        <dbReference type="ChEBI" id="CHEBI:29033"/>
    </cofactor>
</comment>
<sequence>MIKPQVNRRARGQKSNGSGLKDLVRISPLNGDSNLVMVIEPEIEGINLPNWIGQNGEKMNELVHKHGVVLFRGFDTKKDEDGIAISASLPWQKEETSAWENTAPRHKVRENVYVASTIPKTESIFFHSDHSQSAYYAEKVSFFCAQAPEEGGENPFVDNRIILAKMDPEIRKTFKEKGWRLVRNIHETLGVNFRDSFWDRSKEEVEEFCRAEDIILEWHGETVKTSWTRAAIVEHPLTGEESWYNHIAFWHIAALPDQVRENMLAQFGLEGMPFNVLYGDGTVIPDEVIHHIRDLMVAHQESFSWQSGDYVIADNILTSHGRTPYKGDRKSRINLFNRTRRPVFKPVLNNCSKQ</sequence>
<dbReference type="Proteomes" id="UP000199371">
    <property type="component" value="Unassembled WGS sequence"/>
</dbReference>
<protein>
    <submittedName>
        <fullName evidence="5">Taurine dioxygenase, alpha-ketoglutarate-dependent</fullName>
    </submittedName>
</protein>
<dbReference type="AlphaFoldDB" id="A0A1H6MR66"/>
<dbReference type="OrthoDB" id="9769888at2"/>
<dbReference type="Pfam" id="PF02668">
    <property type="entry name" value="TauD"/>
    <property type="match status" value="1"/>
</dbReference>
<feature type="compositionally biased region" description="Basic residues" evidence="3">
    <location>
        <begin position="1"/>
        <end position="12"/>
    </location>
</feature>
<dbReference type="RefSeq" id="WP_092794321.1">
    <property type="nucleotide sequence ID" value="NZ_FNXF01000010.1"/>
</dbReference>
<dbReference type="PANTHER" id="PTHR10696:SF21">
    <property type="entry name" value="TAUD_TFDA-LIKE DOMAIN-CONTAINING PROTEIN"/>
    <property type="match status" value="1"/>
</dbReference>
<proteinExistence type="predicted"/>
<feature type="region of interest" description="Disordered" evidence="3">
    <location>
        <begin position="1"/>
        <end position="21"/>
    </location>
</feature>
<name>A0A1H6MR66_9GAMM</name>
<evidence type="ECO:0000313" key="6">
    <source>
        <dbReference type="Proteomes" id="UP000199371"/>
    </source>
</evidence>
<evidence type="ECO:0000313" key="5">
    <source>
        <dbReference type="EMBL" id="SEI00208.1"/>
    </source>
</evidence>
<dbReference type="InterPro" id="IPR050411">
    <property type="entry name" value="AlphaKG_dependent_hydroxylases"/>
</dbReference>
<gene>
    <name evidence="5" type="ORF">SAMN05660691_02740</name>
</gene>